<proteinExistence type="predicted"/>
<evidence type="ECO:0000256" key="1">
    <source>
        <dbReference type="SAM" id="Coils"/>
    </source>
</evidence>
<accession>A0A1I7JKJ3</accession>
<dbReference type="OrthoDB" id="9156707at2"/>
<reference evidence="2 3" key="1">
    <citation type="submission" date="2016-10" db="EMBL/GenBank/DDBJ databases">
        <authorList>
            <person name="de Groot N.N."/>
        </authorList>
    </citation>
    <scope>NUCLEOTIDE SEQUENCE [LARGE SCALE GENOMIC DNA]</scope>
    <source>
        <strain evidence="2 3">R-24608</strain>
    </source>
</reference>
<sequence>MDSTDFDELAARIDAMGHALLRVVAELEVAQVIDGPRVSHAWRLVATQQHPRDKRQDAVQALLNRMADLLDEARQHRAAPR</sequence>
<keyword evidence="3" id="KW-1185">Reference proteome</keyword>
<feature type="coiled-coil region" evidence="1">
    <location>
        <begin position="52"/>
        <end position="79"/>
    </location>
</feature>
<evidence type="ECO:0000313" key="2">
    <source>
        <dbReference type="EMBL" id="SFU85680.1"/>
    </source>
</evidence>
<organism evidence="2 3">
    <name type="scientific">Paenacidovorax caeni</name>
    <dbReference type="NCBI Taxonomy" id="343013"/>
    <lineage>
        <taxon>Bacteria</taxon>
        <taxon>Pseudomonadati</taxon>
        <taxon>Pseudomonadota</taxon>
        <taxon>Betaproteobacteria</taxon>
        <taxon>Burkholderiales</taxon>
        <taxon>Comamonadaceae</taxon>
        <taxon>Paenacidovorax</taxon>
    </lineage>
</organism>
<dbReference type="EMBL" id="FPBX01000027">
    <property type="protein sequence ID" value="SFU85680.1"/>
    <property type="molecule type" value="Genomic_DNA"/>
</dbReference>
<dbReference type="AlphaFoldDB" id="A0A1I7JKJ3"/>
<name>A0A1I7JKJ3_9BURK</name>
<dbReference type="RefSeq" id="WP_054256671.1">
    <property type="nucleotide sequence ID" value="NZ_CYIG01000022.1"/>
</dbReference>
<gene>
    <name evidence="2" type="ORF">SAMN04489707_102744</name>
</gene>
<keyword evidence="1" id="KW-0175">Coiled coil</keyword>
<dbReference type="STRING" id="343013.SAMN04489707_102744"/>
<dbReference type="Proteomes" id="UP000183656">
    <property type="component" value="Unassembled WGS sequence"/>
</dbReference>
<protein>
    <submittedName>
        <fullName evidence="2">Uncharacterized protein</fullName>
    </submittedName>
</protein>
<evidence type="ECO:0000313" key="3">
    <source>
        <dbReference type="Proteomes" id="UP000183656"/>
    </source>
</evidence>